<dbReference type="Gene3D" id="3.90.70.200">
    <property type="entry name" value="Plus-3 domain"/>
    <property type="match status" value="1"/>
</dbReference>
<feature type="compositionally biased region" description="Polar residues" evidence="6">
    <location>
        <begin position="1518"/>
        <end position="1529"/>
    </location>
</feature>
<dbReference type="FunFam" id="3.30.1490.40:FF:000004">
    <property type="entry name" value="Zinc finger CCCH domain-containing protein 19"/>
    <property type="match status" value="1"/>
</dbReference>
<keyword evidence="2 5" id="KW-0863">Zinc-finger</keyword>
<accession>A0A6P9EU85</accession>
<dbReference type="Gene3D" id="3.30.40.10">
    <property type="entry name" value="Zinc/RING finger domain, C3HC4 (zinc finger)"/>
    <property type="match status" value="1"/>
</dbReference>
<keyword evidence="3 5" id="KW-0862">Zinc</keyword>
<evidence type="ECO:0000259" key="8">
    <source>
        <dbReference type="PROSITE" id="PS50103"/>
    </source>
</evidence>
<dbReference type="InterPro" id="IPR019835">
    <property type="entry name" value="SWIB_domain"/>
</dbReference>
<evidence type="ECO:0000256" key="5">
    <source>
        <dbReference type="PROSITE-ProRule" id="PRU00723"/>
    </source>
</evidence>
<feature type="compositionally biased region" description="Basic and acidic residues" evidence="6">
    <location>
        <begin position="1003"/>
        <end position="1015"/>
    </location>
</feature>
<evidence type="ECO:0000313" key="13">
    <source>
        <dbReference type="RefSeq" id="XP_035546146.1"/>
    </source>
</evidence>
<evidence type="ECO:0000259" key="9">
    <source>
        <dbReference type="PROSITE" id="PS50829"/>
    </source>
</evidence>
<evidence type="ECO:0000256" key="2">
    <source>
        <dbReference type="ARBA" id="ARBA00022771"/>
    </source>
</evidence>
<dbReference type="CDD" id="cd15568">
    <property type="entry name" value="PHD5_NSD"/>
    <property type="match status" value="1"/>
</dbReference>
<dbReference type="SMART" id="SM00444">
    <property type="entry name" value="GYF"/>
    <property type="match status" value="1"/>
</dbReference>
<dbReference type="PANTHER" id="PTHR46695:SF5">
    <property type="entry name" value="RNA POLYMERASE-ASSOCIATED PROTEIN RTF1 HOMOLOG"/>
    <property type="match status" value="1"/>
</dbReference>
<dbReference type="PROSITE" id="PS50103">
    <property type="entry name" value="ZF_C3H1"/>
    <property type="match status" value="1"/>
</dbReference>
<feature type="zinc finger region" description="C3H1-type" evidence="5">
    <location>
        <begin position="1727"/>
        <end position="1752"/>
    </location>
</feature>
<keyword evidence="12" id="KW-1185">Reference proteome</keyword>
<dbReference type="Pfam" id="PF02213">
    <property type="entry name" value="GYF"/>
    <property type="match status" value="1"/>
</dbReference>
<feature type="region of interest" description="Disordered" evidence="6">
    <location>
        <begin position="1"/>
        <end position="39"/>
    </location>
</feature>
<evidence type="ECO:0000313" key="14">
    <source>
        <dbReference type="RefSeq" id="XP_035546147.1"/>
    </source>
</evidence>
<dbReference type="InterPro" id="IPR036885">
    <property type="entry name" value="SWIB_MDM2_dom_sf"/>
</dbReference>
<dbReference type="SUPFAM" id="SSF47592">
    <property type="entry name" value="SWIB/MDM2 domain"/>
    <property type="match status" value="1"/>
</dbReference>
<dbReference type="SUPFAM" id="SSF55277">
    <property type="entry name" value="GYF domain"/>
    <property type="match status" value="1"/>
</dbReference>
<feature type="compositionally biased region" description="Polar residues" evidence="6">
    <location>
        <begin position="1307"/>
        <end position="1339"/>
    </location>
</feature>
<evidence type="ECO:0000256" key="4">
    <source>
        <dbReference type="ARBA" id="ARBA00023125"/>
    </source>
</evidence>
<organism evidence="12 14">
    <name type="scientific">Juglans regia</name>
    <name type="common">English walnut</name>
    <dbReference type="NCBI Taxonomy" id="51240"/>
    <lineage>
        <taxon>Eukaryota</taxon>
        <taxon>Viridiplantae</taxon>
        <taxon>Streptophyta</taxon>
        <taxon>Embryophyta</taxon>
        <taxon>Tracheophyta</taxon>
        <taxon>Spermatophyta</taxon>
        <taxon>Magnoliopsida</taxon>
        <taxon>eudicotyledons</taxon>
        <taxon>Gunneridae</taxon>
        <taxon>Pentapetalae</taxon>
        <taxon>rosids</taxon>
        <taxon>fabids</taxon>
        <taxon>Fagales</taxon>
        <taxon>Juglandaceae</taxon>
        <taxon>Juglans</taxon>
    </lineage>
</organism>
<evidence type="ECO:0000259" key="10">
    <source>
        <dbReference type="PROSITE" id="PS51360"/>
    </source>
</evidence>
<dbReference type="PROSITE" id="PS51925">
    <property type="entry name" value="SWIB_MDM2"/>
    <property type="match status" value="1"/>
</dbReference>
<dbReference type="PROSITE" id="PS50829">
    <property type="entry name" value="GYF"/>
    <property type="match status" value="1"/>
</dbReference>
<dbReference type="InterPro" id="IPR019786">
    <property type="entry name" value="Zinc_finger_PHD-type_CS"/>
</dbReference>
<reference evidence="13 14" key="1">
    <citation type="submission" date="2025-04" db="UniProtKB">
        <authorList>
            <consortium name="RefSeq"/>
        </authorList>
    </citation>
    <scope>IDENTIFICATION</scope>
    <source>
        <tissue evidence="13 14">Leaves</tissue>
    </source>
</reference>
<feature type="region of interest" description="Disordered" evidence="6">
    <location>
        <begin position="1458"/>
        <end position="1529"/>
    </location>
</feature>
<gene>
    <name evidence="13 14" type="primary">LOC109010599</name>
</gene>
<dbReference type="SMART" id="SM00151">
    <property type="entry name" value="SWIB"/>
    <property type="match status" value="1"/>
</dbReference>
<feature type="compositionally biased region" description="Polar residues" evidence="6">
    <location>
        <begin position="613"/>
        <end position="622"/>
    </location>
</feature>
<dbReference type="SMART" id="SM00249">
    <property type="entry name" value="PHD"/>
    <property type="match status" value="1"/>
</dbReference>
<feature type="domain" description="C3H1-type" evidence="8">
    <location>
        <begin position="1727"/>
        <end position="1752"/>
    </location>
</feature>
<evidence type="ECO:0000256" key="6">
    <source>
        <dbReference type="SAM" id="MobiDB-lite"/>
    </source>
</evidence>
<dbReference type="InterPro" id="IPR013083">
    <property type="entry name" value="Znf_RING/FYVE/PHD"/>
</dbReference>
<dbReference type="Proteomes" id="UP000235220">
    <property type="component" value="Chromosome 5"/>
</dbReference>
<dbReference type="KEGG" id="jre:109010599"/>
<feature type="compositionally biased region" description="Polar residues" evidence="6">
    <location>
        <begin position="1472"/>
        <end position="1491"/>
    </location>
</feature>
<sequence>MGGMTQETAGAVQETEVADEAGSFGDLADVTEQTGSADVSDAANDVPYVVVEKGESHLAVVMEVAEKDDAAELAEDKDVADLVEMKEVIEKEDVPYLAETSETAVKEDVAALVETTEMTGATEDDLSDLAGMTEAAKKEEVTDLVETHKVVEEDGVAHLAAMPEVAEKEDVADLVEMTKIAEEDGAGLAEMAEVAEEDGADMVEMREAAETRGGTDLEEVTGETNLDGQVAENVDLSGPAAVEMDLTGPLVEETKLAEVAEEDGPREAAKIVGGADLAEAMEETNLDGRVAENVDLSGPLIGETDFMGPLVEETDLRGPMAEVADLAVLVDDEMAIAGTVVDMDFGVHVDGMKEAVDEANVTEVEDEIVEAGEDLSEKAMEAVEVAERAEETSEAGEEMDVMEEIEMVEASGVSSGGKRKRGKNSRAMARVPARKKMEEDVCFICFDGGDLVLCDRRGCPKAYHPSCVNRDEAFFQTKGRWNCGWHLCSNCEKNAYYMCYTCTFSLCKACINDAVILCVRRNKGFCATCMKTVMLIEHNLQGNKDMGQVDFDDKSSWEYLFKDYWIDLKERLSLTLEELNQAKNPSKESDLFAARQESPDELYDANNDEGSDSDSSPGNTEKSSTKRRAKKRLKPRSKETDSPALARATGAEGPSTDENAEWGSKELLEFVMHMKKGDRSVLSQFDVQALLLEYIKRNKLRDPRRKSQIICDSRLQSLFGKPRVGHFEMLKLLESHFLIKEDSQADELQGSVVDTEGSQVENVGISDALVKTGRDKKRKTRKKGDERGPQSNLDDYAAIDIHNINLIYLRRNLVEELIEDTEMLHDKVVGSFVRIRISGSGQKQDLYRLVQVVGTCKAAEPYKVGKKMTDILLEILNLNKIEIVSIDIISNQEFTEDECKRLRQSIKCGLINRLTVGDIQEKAMALQEVRVKDWLETEIVRLSHLRDRASEKGRRKELRECVEKLQLLKTPEERQRRLDEFPEIHVDPNMDPSYESEEDEGERYDKRQVHAETYIRPRGTGFGRRASESVSPQTGSPAFSDSWGGTRNYSDTSRELSRNMSSKGFPYKGDDTTGAGDIVNERNQGRDRDTQQASSWEKQRGAETSGIGAFTIQSVAKSETNPAVSEISAVSHSTVVAQPAATINEAEKMWHYQDPSGKVQGPFSMVQLRKWNNTGYFPANLNIWRASEKQNDSLLLTDALAGKFQKDLLLGDNSFPKAQMVQNLHMSSSYSGIPHGAPLQQGMEGQVGDRSNFDENRGALNSHTNFDENRGALNSRTSAGSSGQSIGGSWRTQNEISPAGKHAMSVQVPNISSDGWVPNSQKDSSNLPSPTPLQTTTEMTKGHPFESKRMQNYVQTAGSIRDANSFSGGNGMQSPAAVILERAVQGAENTGASSNPAVVPVPKPDNSMLLGSLNALLMHAQSTVPQSVLADASMSPNVNMKNTGTNFQNLNQSVANPEFQGWGSSLVPKPDMTSSSPLPGSESQAWGSAPSQKVEPINPATQPVQPLAQGNWGDAPSVHNSASSFSTGNPLGTYPTAGYSGLPPANPWRHPVPGNRSDIQPPAPATLTWGVGVGENQTSGTRPGPENQNTGWGPVPGNHNMGWGGPVPANANLNWGASGQGPAPGNGTAGWVAPGTAVPGWVSASQGLPMGNGNPGWVASGQGPVPTGNANPGWAASTGNPGNNGDMLANQNVRGSHGGGDSGYGGGKSWNRQSSFGGGGGGSRPPFKGQRVCKFHESGHCKKGASCDYLHT</sequence>
<feature type="compositionally biased region" description="Polar residues" evidence="6">
    <location>
        <begin position="1028"/>
        <end position="1051"/>
    </location>
</feature>
<dbReference type="InterPro" id="IPR004343">
    <property type="entry name" value="Plus-3_dom"/>
</dbReference>
<keyword evidence="4" id="KW-0238">DNA-binding</keyword>
<dbReference type="Gene3D" id="3.30.1490.40">
    <property type="match status" value="1"/>
</dbReference>
<feature type="region of interest" description="Disordered" evidence="6">
    <location>
        <begin position="601"/>
        <end position="660"/>
    </location>
</feature>
<name>A0A6P9EU85_JUGRE</name>
<dbReference type="Pfam" id="PF25980">
    <property type="entry name" value="NERD_plant"/>
    <property type="match status" value="1"/>
</dbReference>
<dbReference type="SUPFAM" id="SSF57903">
    <property type="entry name" value="FYVE/PHD zinc finger"/>
    <property type="match status" value="1"/>
</dbReference>
<dbReference type="GO" id="GO:1990269">
    <property type="term" value="F:RNA polymerase II C-terminal domain phosphoserine binding"/>
    <property type="evidence" value="ECO:0000318"/>
    <property type="project" value="GO_Central"/>
</dbReference>
<dbReference type="PROSITE" id="PS01359">
    <property type="entry name" value="ZF_PHD_1"/>
    <property type="match status" value="1"/>
</dbReference>
<feature type="domain" description="Plus3" evidence="10">
    <location>
        <begin position="798"/>
        <end position="931"/>
    </location>
</feature>
<dbReference type="RefSeq" id="XP_035546146.1">
    <property type="nucleotide sequence ID" value="XM_035690253.1"/>
</dbReference>
<dbReference type="Gene3D" id="1.10.245.10">
    <property type="entry name" value="SWIB/MDM2 domain"/>
    <property type="match status" value="1"/>
</dbReference>
<dbReference type="GeneID" id="109010599"/>
<evidence type="ECO:0000259" key="11">
    <source>
        <dbReference type="PROSITE" id="PS51925"/>
    </source>
</evidence>
<feature type="region of interest" description="Disordered" evidence="6">
    <location>
        <begin position="773"/>
        <end position="792"/>
    </location>
</feature>
<dbReference type="FunFam" id="1.10.245.10:FF:000003">
    <property type="entry name" value="Zinc finger CCCH domain-containing protein 19"/>
    <property type="match status" value="1"/>
</dbReference>
<feature type="compositionally biased region" description="Low complexity" evidence="6">
    <location>
        <begin position="1278"/>
        <end position="1289"/>
    </location>
</feature>
<feature type="region of interest" description="Disordered" evidence="6">
    <location>
        <begin position="1234"/>
        <end position="1345"/>
    </location>
</feature>
<dbReference type="InterPro" id="IPR035445">
    <property type="entry name" value="GYF-like_dom_sf"/>
</dbReference>
<dbReference type="CDD" id="cd00072">
    <property type="entry name" value="GYF"/>
    <property type="match status" value="1"/>
</dbReference>
<keyword evidence="1 5" id="KW-0479">Metal-binding</keyword>
<dbReference type="GO" id="GO:0003677">
    <property type="term" value="F:DNA binding"/>
    <property type="evidence" value="ECO:0007669"/>
    <property type="project" value="UniProtKB-KW"/>
</dbReference>
<feature type="region of interest" description="Disordered" evidence="6">
    <location>
        <begin position="984"/>
        <end position="1103"/>
    </location>
</feature>
<dbReference type="InterPro" id="IPR003121">
    <property type="entry name" value="SWIB_MDM2_domain"/>
</dbReference>
<dbReference type="Pfam" id="PF02201">
    <property type="entry name" value="SWIB"/>
    <property type="match status" value="1"/>
</dbReference>
<dbReference type="PROSITE" id="PS51360">
    <property type="entry name" value="PLUS3"/>
    <property type="match status" value="1"/>
</dbReference>
<dbReference type="FunFam" id="3.30.40.10:FF:000303">
    <property type="entry name" value="Zinc finger CCCH domain-containing protein 19"/>
    <property type="match status" value="1"/>
</dbReference>
<dbReference type="PANTHER" id="PTHR46695">
    <property type="entry name" value="ZINC FINGER CCCH DOMAIN-CONTAINING PROTEIN 44-RELATED"/>
    <property type="match status" value="1"/>
</dbReference>
<feature type="domain" description="PHD-type" evidence="7">
    <location>
        <begin position="439"/>
        <end position="505"/>
    </location>
</feature>
<feature type="compositionally biased region" description="Basic and acidic residues" evidence="6">
    <location>
        <begin position="1079"/>
        <end position="1090"/>
    </location>
</feature>
<feature type="compositionally biased region" description="Gly residues" evidence="6">
    <location>
        <begin position="1696"/>
        <end position="1708"/>
    </location>
</feature>
<dbReference type="FunFam" id="3.90.70.200:FF:000002">
    <property type="entry name" value="Zinc finger CCCH domain-containing protein 19"/>
    <property type="match status" value="1"/>
</dbReference>
<dbReference type="InterPro" id="IPR019787">
    <property type="entry name" value="Znf_PHD-finger"/>
</dbReference>
<feature type="domain" description="GYF" evidence="9">
    <location>
        <begin position="1147"/>
        <end position="1201"/>
    </location>
</feature>
<dbReference type="InterPro" id="IPR058668">
    <property type="entry name" value="NERD_dom"/>
</dbReference>
<dbReference type="InterPro" id="IPR001965">
    <property type="entry name" value="Znf_PHD"/>
</dbReference>
<evidence type="ECO:0000259" key="7">
    <source>
        <dbReference type="PROSITE" id="PS50016"/>
    </source>
</evidence>
<feature type="compositionally biased region" description="Acidic residues" evidence="6">
    <location>
        <begin position="601"/>
        <end position="612"/>
    </location>
</feature>
<feature type="compositionally biased region" description="Basic residues" evidence="6">
    <location>
        <begin position="625"/>
        <end position="635"/>
    </location>
</feature>
<dbReference type="GO" id="GO:0016593">
    <property type="term" value="C:Cdc73/Paf1 complex"/>
    <property type="evidence" value="ECO:0000318"/>
    <property type="project" value="GO_Central"/>
</dbReference>
<dbReference type="CDD" id="cd19757">
    <property type="entry name" value="Bbox1"/>
    <property type="match status" value="1"/>
</dbReference>
<dbReference type="PROSITE" id="PS50016">
    <property type="entry name" value="ZF_PHD_2"/>
    <property type="match status" value="1"/>
</dbReference>
<dbReference type="OrthoDB" id="6415790at2759"/>
<dbReference type="SMART" id="SM00719">
    <property type="entry name" value="Plus3"/>
    <property type="match status" value="1"/>
</dbReference>
<dbReference type="InterPro" id="IPR011011">
    <property type="entry name" value="Znf_FYVE_PHD"/>
</dbReference>
<dbReference type="RefSeq" id="XP_035546147.1">
    <property type="nucleotide sequence ID" value="XM_035690254.1"/>
</dbReference>
<dbReference type="Pfam" id="PF03126">
    <property type="entry name" value="Plus-3"/>
    <property type="match status" value="1"/>
</dbReference>
<proteinExistence type="predicted"/>
<protein>
    <submittedName>
        <fullName evidence="13 14">Zinc finger CCCH domain-containing protein 19-like isoform X1</fullName>
    </submittedName>
</protein>
<dbReference type="InterPro" id="IPR036128">
    <property type="entry name" value="Plus3-like_sf"/>
</dbReference>
<feature type="compositionally biased region" description="Polar residues" evidence="6">
    <location>
        <begin position="1677"/>
        <end position="1694"/>
    </location>
</feature>
<dbReference type="InterPro" id="IPR003169">
    <property type="entry name" value="GYF"/>
</dbReference>
<dbReference type="InterPro" id="IPR000571">
    <property type="entry name" value="Znf_CCCH"/>
</dbReference>
<dbReference type="GO" id="GO:0008270">
    <property type="term" value="F:zinc ion binding"/>
    <property type="evidence" value="ECO:0007669"/>
    <property type="project" value="UniProtKB-KW"/>
</dbReference>
<feature type="region of interest" description="Disordered" evidence="6">
    <location>
        <begin position="1670"/>
        <end position="1726"/>
    </location>
</feature>
<evidence type="ECO:0000256" key="3">
    <source>
        <dbReference type="ARBA" id="ARBA00022833"/>
    </source>
</evidence>
<dbReference type="SUPFAM" id="SSF159042">
    <property type="entry name" value="Plus3-like"/>
    <property type="match status" value="1"/>
</dbReference>
<dbReference type="CDD" id="cd10567">
    <property type="entry name" value="SWIB-MDM2_like"/>
    <property type="match status" value="1"/>
</dbReference>
<evidence type="ECO:0000313" key="12">
    <source>
        <dbReference type="Proteomes" id="UP000235220"/>
    </source>
</evidence>
<evidence type="ECO:0000256" key="1">
    <source>
        <dbReference type="ARBA" id="ARBA00022723"/>
    </source>
</evidence>
<feature type="domain" description="DM2" evidence="11">
    <location>
        <begin position="656"/>
        <end position="739"/>
    </location>
</feature>